<keyword evidence="2" id="KW-1185">Reference proteome</keyword>
<dbReference type="InParanoid" id="L9LCH9"/>
<proteinExistence type="predicted"/>
<organism evidence="1 2">
    <name type="scientific">Tupaia chinensis</name>
    <name type="common">Chinese tree shrew</name>
    <name type="synonym">Tupaia belangeri chinensis</name>
    <dbReference type="NCBI Taxonomy" id="246437"/>
    <lineage>
        <taxon>Eukaryota</taxon>
        <taxon>Metazoa</taxon>
        <taxon>Chordata</taxon>
        <taxon>Craniata</taxon>
        <taxon>Vertebrata</taxon>
        <taxon>Euteleostomi</taxon>
        <taxon>Mammalia</taxon>
        <taxon>Eutheria</taxon>
        <taxon>Euarchontoglires</taxon>
        <taxon>Scandentia</taxon>
        <taxon>Tupaiidae</taxon>
        <taxon>Tupaia</taxon>
    </lineage>
</organism>
<evidence type="ECO:0000313" key="1">
    <source>
        <dbReference type="EMBL" id="ELW72765.1"/>
    </source>
</evidence>
<dbReference type="Proteomes" id="UP000011518">
    <property type="component" value="Unassembled WGS sequence"/>
</dbReference>
<reference evidence="2" key="1">
    <citation type="submission" date="2012-07" db="EMBL/GenBank/DDBJ databases">
        <title>Genome of the Chinese tree shrew, a rising model animal genetically related to primates.</title>
        <authorList>
            <person name="Zhang G."/>
            <person name="Fan Y."/>
            <person name="Yao Y."/>
            <person name="Huang Z."/>
        </authorList>
    </citation>
    <scope>NUCLEOTIDE SEQUENCE [LARGE SCALE GENOMIC DNA]</scope>
</reference>
<evidence type="ECO:0000313" key="2">
    <source>
        <dbReference type="Proteomes" id="UP000011518"/>
    </source>
</evidence>
<accession>L9LCH9</accession>
<reference evidence="2" key="2">
    <citation type="journal article" date="2013" name="Nat. Commun.">
        <title>Genome of the Chinese tree shrew.</title>
        <authorList>
            <person name="Fan Y."/>
            <person name="Huang Z.Y."/>
            <person name="Cao C.C."/>
            <person name="Chen C.S."/>
            <person name="Chen Y.X."/>
            <person name="Fan D.D."/>
            <person name="He J."/>
            <person name="Hou H.L."/>
            <person name="Hu L."/>
            <person name="Hu X.T."/>
            <person name="Jiang X.T."/>
            <person name="Lai R."/>
            <person name="Lang Y.S."/>
            <person name="Liang B."/>
            <person name="Liao S.G."/>
            <person name="Mu D."/>
            <person name="Ma Y.Y."/>
            <person name="Niu Y.Y."/>
            <person name="Sun X.Q."/>
            <person name="Xia J.Q."/>
            <person name="Xiao J."/>
            <person name="Xiong Z.Q."/>
            <person name="Xu L."/>
            <person name="Yang L."/>
            <person name="Zhang Y."/>
            <person name="Zhao W."/>
            <person name="Zhao X.D."/>
            <person name="Zheng Y.T."/>
            <person name="Zhou J.M."/>
            <person name="Zhu Y.B."/>
            <person name="Zhang G.J."/>
            <person name="Wang J."/>
            <person name="Yao Y.G."/>
        </authorList>
    </citation>
    <scope>NUCLEOTIDE SEQUENCE [LARGE SCALE GENOMIC DNA]</scope>
</reference>
<dbReference type="EMBL" id="KB320391">
    <property type="protein sequence ID" value="ELW72765.1"/>
    <property type="molecule type" value="Genomic_DNA"/>
</dbReference>
<name>L9LCH9_TUPCH</name>
<sequence>MNRYYEFYWAPDISISGEVAEGKDYRIIGPTVTEPVQFPSRTPSVIWSRSNVTSYLKLSLTSLQQPEIFHTIMLVTLTALIRFRPRYSIV</sequence>
<gene>
    <name evidence="1" type="ORF">TREES_T100017524</name>
</gene>
<protein>
    <submittedName>
        <fullName evidence="1">Uncharacterized protein</fullName>
    </submittedName>
</protein>
<dbReference type="AlphaFoldDB" id="L9LCH9"/>